<accession>A0AAU7BNV4</accession>
<dbReference type="SUPFAM" id="SSF56601">
    <property type="entry name" value="beta-lactamase/transpeptidase-like"/>
    <property type="match status" value="1"/>
</dbReference>
<proteinExistence type="predicted"/>
<gene>
    <name evidence="2" type="ORF">ABGB03_08795</name>
</gene>
<dbReference type="Pfam" id="PF00144">
    <property type="entry name" value="Beta-lactamase"/>
    <property type="match status" value="1"/>
</dbReference>
<dbReference type="InterPro" id="IPR050789">
    <property type="entry name" value="Diverse_Enzym_Activities"/>
</dbReference>
<protein>
    <submittedName>
        <fullName evidence="2">Serine hydrolase</fullName>
        <ecNumber evidence="2">3.-.-.-</ecNumber>
    </submittedName>
</protein>
<name>A0AAU7BNV4_9FLAO</name>
<dbReference type="EMBL" id="CP157199">
    <property type="protein sequence ID" value="XBG59959.1"/>
    <property type="molecule type" value="Genomic_DNA"/>
</dbReference>
<dbReference type="AlphaFoldDB" id="A0AAU7BNV4"/>
<dbReference type="InterPro" id="IPR001466">
    <property type="entry name" value="Beta-lactam-related"/>
</dbReference>
<reference evidence="2" key="1">
    <citation type="submission" date="2024-05" db="EMBL/GenBank/DDBJ databases">
        <title>Pontimicrobium maritimus sp. nov., isolated form sea water.</title>
        <authorList>
            <person name="Muhammad N."/>
            <person name="Vuong T.Q."/>
            <person name="Han H.L."/>
            <person name="Kim S.-G."/>
        </authorList>
    </citation>
    <scope>NUCLEOTIDE SEQUENCE</scope>
    <source>
        <strain evidence="2">SW4</strain>
    </source>
</reference>
<dbReference type="PANTHER" id="PTHR43283">
    <property type="entry name" value="BETA-LACTAMASE-RELATED"/>
    <property type="match status" value="1"/>
</dbReference>
<dbReference type="GO" id="GO:0016787">
    <property type="term" value="F:hydrolase activity"/>
    <property type="evidence" value="ECO:0007669"/>
    <property type="project" value="UniProtKB-KW"/>
</dbReference>
<organism evidence="2">
    <name type="scientific">Pontimicrobium sp. SW4</name>
    <dbReference type="NCBI Taxonomy" id="3153519"/>
    <lineage>
        <taxon>Bacteria</taxon>
        <taxon>Pseudomonadati</taxon>
        <taxon>Bacteroidota</taxon>
        <taxon>Flavobacteriia</taxon>
        <taxon>Flavobacteriales</taxon>
        <taxon>Flavobacteriaceae</taxon>
        <taxon>Pontimicrobium</taxon>
    </lineage>
</organism>
<evidence type="ECO:0000313" key="2">
    <source>
        <dbReference type="EMBL" id="XBG59959.1"/>
    </source>
</evidence>
<dbReference type="EC" id="3.-.-.-" evidence="2"/>
<keyword evidence="2" id="KW-0378">Hydrolase</keyword>
<dbReference type="Gene3D" id="3.40.710.10">
    <property type="entry name" value="DD-peptidase/beta-lactamase superfamily"/>
    <property type="match status" value="1"/>
</dbReference>
<dbReference type="InterPro" id="IPR012338">
    <property type="entry name" value="Beta-lactam/transpept-like"/>
</dbReference>
<sequence length="397" mass="44288">MFSHKSILKKTFTYKWMFVSLLLISYTCQNNEPVLQGPQVAQFNLDLFEQNLIDYVNWGNDAPIGWTYAITKDGQLARTGAFGNAIQEPDGTVEAMTATKELNIASITKFYTAIVVMQLIEDLNLDVDDKIAPYLPNSWSQGSGIDQLTFANLMRHESGFETNNTDFNNTLSYDAIKQAVANGVTVPATRDYDNINFAIFRILIPSLQNNLPNAPLVSLESDQATQAGYKQYMQKALFDKCGLNNIDFTEEQPNPARYYNKNDGVNNVSGLTYGDWDHISGGGGYFMTIVEMAAVNAYYMHTDNLITEASKTLIEDNYFGLDAYFSGDSREEHGKYYGKNGSISNSGQGMLSQIQMFPINGIEIAVIVNSRGVTYKTGVDSFLRSSIKDAYNDAWED</sequence>
<dbReference type="RefSeq" id="WP_347921978.1">
    <property type="nucleotide sequence ID" value="NZ_CP157199.1"/>
</dbReference>
<feature type="domain" description="Beta-lactamase-related" evidence="1">
    <location>
        <begin position="65"/>
        <end position="372"/>
    </location>
</feature>
<evidence type="ECO:0000259" key="1">
    <source>
        <dbReference type="Pfam" id="PF00144"/>
    </source>
</evidence>